<dbReference type="Pfam" id="PF12697">
    <property type="entry name" value="Abhydrolase_6"/>
    <property type="match status" value="1"/>
</dbReference>
<dbReference type="GO" id="GO:0047372">
    <property type="term" value="F:monoacylglycerol lipase activity"/>
    <property type="evidence" value="ECO:0007669"/>
    <property type="project" value="TreeGrafter"/>
</dbReference>
<dbReference type="InterPro" id="IPR029058">
    <property type="entry name" value="AB_hydrolase_fold"/>
</dbReference>
<dbReference type="PANTHER" id="PTHR43798">
    <property type="entry name" value="MONOACYLGLYCEROL LIPASE"/>
    <property type="match status" value="1"/>
</dbReference>
<dbReference type="InterPro" id="IPR050266">
    <property type="entry name" value="AB_hydrolase_sf"/>
</dbReference>
<keyword evidence="2" id="KW-0378">Hydrolase</keyword>
<dbReference type="AlphaFoldDB" id="A0A8H6RJQ0"/>
<protein>
    <submittedName>
        <fullName evidence="2">2-hydroxy-6-oxo-6-phenylhexa-2,4-dienoate hydrolase</fullName>
    </submittedName>
</protein>
<reference evidence="2" key="1">
    <citation type="submission" date="2020-04" db="EMBL/GenBank/DDBJ databases">
        <title>Draft genome resource of the tomato pathogen Pseudocercospora fuligena.</title>
        <authorList>
            <person name="Zaccaron A."/>
        </authorList>
    </citation>
    <scope>NUCLEOTIDE SEQUENCE</scope>
    <source>
        <strain evidence="2">PF001</strain>
    </source>
</reference>
<dbReference type="SUPFAM" id="SSF53474">
    <property type="entry name" value="alpha/beta-Hydrolases"/>
    <property type="match status" value="1"/>
</dbReference>
<keyword evidence="3" id="KW-1185">Reference proteome</keyword>
<gene>
    <name evidence="2" type="ORF">HII31_07324</name>
</gene>
<dbReference type="GO" id="GO:0016020">
    <property type="term" value="C:membrane"/>
    <property type="evidence" value="ECO:0007669"/>
    <property type="project" value="TreeGrafter"/>
</dbReference>
<dbReference type="GO" id="GO:0046464">
    <property type="term" value="P:acylglycerol catabolic process"/>
    <property type="evidence" value="ECO:0007669"/>
    <property type="project" value="TreeGrafter"/>
</dbReference>
<dbReference type="OrthoDB" id="8119704at2759"/>
<sequence length="310" mass="34639">MATQETADTKYITAGNGVKFAYRVLGHHDKTSILPLFMHIHFRANMDFWDPLLVNNIAYHRPVVIFDQAGIGKSSGNVATTYQGWADNVIYLIEALKFVKIDLFGFSMGGWNVQMVALTRPDLIRKLIIAGSGPSMLSHQVPGIVWPRETAPEEPIKMLATARAESREEVEASITVSFFPPTNAGRLAAQQYFARIRSRAAPETAIFSLLDAEKSAEQRKAAQHWYNAANTGNSFHRLGELSMPVLIINGDDDLLIPTGHSWELLKGIRNAQLIIYPQSGHGFLWQYAERVARDFNVFLDDDLDKVAARL</sequence>
<accession>A0A8H6RJQ0</accession>
<proteinExistence type="predicted"/>
<dbReference type="PANTHER" id="PTHR43798:SF5">
    <property type="entry name" value="MONOACYLGLYCEROL LIPASE ABHD6"/>
    <property type="match status" value="1"/>
</dbReference>
<dbReference type="EMBL" id="JABCIY010000158">
    <property type="protein sequence ID" value="KAF7191301.1"/>
    <property type="molecule type" value="Genomic_DNA"/>
</dbReference>
<name>A0A8H6RJQ0_9PEZI</name>
<evidence type="ECO:0000259" key="1">
    <source>
        <dbReference type="Pfam" id="PF12697"/>
    </source>
</evidence>
<dbReference type="Proteomes" id="UP000660729">
    <property type="component" value="Unassembled WGS sequence"/>
</dbReference>
<comment type="caution">
    <text evidence="2">The sequence shown here is derived from an EMBL/GenBank/DDBJ whole genome shotgun (WGS) entry which is preliminary data.</text>
</comment>
<feature type="domain" description="AB hydrolase-1" evidence="1">
    <location>
        <begin position="47"/>
        <end position="293"/>
    </location>
</feature>
<dbReference type="InterPro" id="IPR000073">
    <property type="entry name" value="AB_hydrolase_1"/>
</dbReference>
<evidence type="ECO:0000313" key="3">
    <source>
        <dbReference type="Proteomes" id="UP000660729"/>
    </source>
</evidence>
<dbReference type="Gene3D" id="3.40.50.1820">
    <property type="entry name" value="alpha/beta hydrolase"/>
    <property type="match status" value="1"/>
</dbReference>
<evidence type="ECO:0000313" key="2">
    <source>
        <dbReference type="EMBL" id="KAF7191301.1"/>
    </source>
</evidence>
<organism evidence="2 3">
    <name type="scientific">Pseudocercospora fuligena</name>
    <dbReference type="NCBI Taxonomy" id="685502"/>
    <lineage>
        <taxon>Eukaryota</taxon>
        <taxon>Fungi</taxon>
        <taxon>Dikarya</taxon>
        <taxon>Ascomycota</taxon>
        <taxon>Pezizomycotina</taxon>
        <taxon>Dothideomycetes</taxon>
        <taxon>Dothideomycetidae</taxon>
        <taxon>Mycosphaerellales</taxon>
        <taxon>Mycosphaerellaceae</taxon>
        <taxon>Pseudocercospora</taxon>
    </lineage>
</organism>